<name>A0A6A6TCU2_9PLEO</name>
<feature type="compositionally biased region" description="Polar residues" evidence="1">
    <location>
        <begin position="75"/>
        <end position="87"/>
    </location>
</feature>
<keyword evidence="3" id="KW-1185">Reference proteome</keyword>
<dbReference type="Proteomes" id="UP000799324">
    <property type="component" value="Unassembled WGS sequence"/>
</dbReference>
<proteinExistence type="predicted"/>
<sequence>MGIVGRTRPGIVRGKCGVKDRRTVFRLLHAKPDSWVLLRFWRRRCGNLSDARRRKQRSSKAAERRVFEAAESADQHSTSGNANSTRTGRSERPGALETRKIAQRRVSGDKERRFKLIGQEGISGPKSDRRMAPMWRDVGPGGLFPRLPSRQSCHCSSHKRGDLFSLSITIHPVRARLISKSTSTSTTSGLEPTLDVSNPRASCPSRSQSPGFRYKPHVLQGCSLTTLALRSCRVVSLLIYPCIYPPHSDDSLVFQKAAVASSPPDLSFLSADGRVTRKQVHAWCAAASAETLTSIAKP</sequence>
<accession>A0A6A6TCU2</accession>
<feature type="region of interest" description="Disordered" evidence="1">
    <location>
        <begin position="181"/>
        <end position="209"/>
    </location>
</feature>
<evidence type="ECO:0000313" key="2">
    <source>
        <dbReference type="EMBL" id="KAF2657620.1"/>
    </source>
</evidence>
<dbReference type="EMBL" id="MU004323">
    <property type="protein sequence ID" value="KAF2657620.1"/>
    <property type="molecule type" value="Genomic_DNA"/>
</dbReference>
<reference evidence="2" key="1">
    <citation type="journal article" date="2020" name="Stud. Mycol.">
        <title>101 Dothideomycetes genomes: a test case for predicting lifestyles and emergence of pathogens.</title>
        <authorList>
            <person name="Haridas S."/>
            <person name="Albert R."/>
            <person name="Binder M."/>
            <person name="Bloem J."/>
            <person name="Labutti K."/>
            <person name="Salamov A."/>
            <person name="Andreopoulos B."/>
            <person name="Baker S."/>
            <person name="Barry K."/>
            <person name="Bills G."/>
            <person name="Bluhm B."/>
            <person name="Cannon C."/>
            <person name="Castanera R."/>
            <person name="Culley D."/>
            <person name="Daum C."/>
            <person name="Ezra D."/>
            <person name="Gonzalez J."/>
            <person name="Henrissat B."/>
            <person name="Kuo A."/>
            <person name="Liang C."/>
            <person name="Lipzen A."/>
            <person name="Lutzoni F."/>
            <person name="Magnuson J."/>
            <person name="Mondo S."/>
            <person name="Nolan M."/>
            <person name="Ohm R."/>
            <person name="Pangilinan J."/>
            <person name="Park H.-J."/>
            <person name="Ramirez L."/>
            <person name="Alfaro M."/>
            <person name="Sun H."/>
            <person name="Tritt A."/>
            <person name="Yoshinaga Y."/>
            <person name="Zwiers L.-H."/>
            <person name="Turgeon B."/>
            <person name="Goodwin S."/>
            <person name="Spatafora J."/>
            <person name="Crous P."/>
            <person name="Grigoriev I."/>
        </authorList>
    </citation>
    <scope>NUCLEOTIDE SEQUENCE</scope>
    <source>
        <strain evidence="2">CBS 122681</strain>
    </source>
</reference>
<gene>
    <name evidence="2" type="ORF">K491DRAFT_319624</name>
</gene>
<feature type="compositionally biased region" description="Basic and acidic residues" evidence="1">
    <location>
        <begin position="88"/>
        <end position="109"/>
    </location>
</feature>
<evidence type="ECO:0000313" key="3">
    <source>
        <dbReference type="Proteomes" id="UP000799324"/>
    </source>
</evidence>
<dbReference type="AlphaFoldDB" id="A0A6A6TCU2"/>
<organism evidence="2 3">
    <name type="scientific">Lophiostoma macrostomum CBS 122681</name>
    <dbReference type="NCBI Taxonomy" id="1314788"/>
    <lineage>
        <taxon>Eukaryota</taxon>
        <taxon>Fungi</taxon>
        <taxon>Dikarya</taxon>
        <taxon>Ascomycota</taxon>
        <taxon>Pezizomycotina</taxon>
        <taxon>Dothideomycetes</taxon>
        <taxon>Pleosporomycetidae</taxon>
        <taxon>Pleosporales</taxon>
        <taxon>Lophiostomataceae</taxon>
        <taxon>Lophiostoma</taxon>
    </lineage>
</organism>
<protein>
    <submittedName>
        <fullName evidence="2">Uncharacterized protein</fullName>
    </submittedName>
</protein>
<feature type="compositionally biased region" description="Polar residues" evidence="1">
    <location>
        <begin position="195"/>
        <end position="209"/>
    </location>
</feature>
<feature type="region of interest" description="Disordered" evidence="1">
    <location>
        <begin position="49"/>
        <end position="109"/>
    </location>
</feature>
<evidence type="ECO:0000256" key="1">
    <source>
        <dbReference type="SAM" id="MobiDB-lite"/>
    </source>
</evidence>